<protein>
    <recommendedName>
        <fullName evidence="3">RNA polymerase subunit sigma-70</fullName>
    </recommendedName>
</protein>
<dbReference type="RefSeq" id="WP_127886863.1">
    <property type="nucleotide sequence ID" value="NZ_CP028137.1"/>
</dbReference>
<evidence type="ECO:0008006" key="3">
    <source>
        <dbReference type="Google" id="ProtNLM"/>
    </source>
</evidence>
<evidence type="ECO:0000313" key="2">
    <source>
        <dbReference type="Proteomes" id="UP000285317"/>
    </source>
</evidence>
<organism evidence="1 2">
    <name type="scientific">Rathayibacter festucae DSM 15932</name>
    <dbReference type="NCBI Taxonomy" id="1328866"/>
    <lineage>
        <taxon>Bacteria</taxon>
        <taxon>Bacillati</taxon>
        <taxon>Actinomycetota</taxon>
        <taxon>Actinomycetes</taxon>
        <taxon>Micrococcales</taxon>
        <taxon>Microbacteriaceae</taxon>
        <taxon>Rathayibacter</taxon>
    </lineage>
</organism>
<name>A0A3Q9UZJ6_9MICO</name>
<evidence type="ECO:0000313" key="1">
    <source>
        <dbReference type="EMBL" id="AZZ52003.1"/>
    </source>
</evidence>
<proteinExistence type="predicted"/>
<dbReference type="Pfam" id="PF16264">
    <property type="entry name" value="SatD"/>
    <property type="match status" value="1"/>
</dbReference>
<sequence length="213" mass="22180">MTEPLVVAVLLDLVDSREITARSSVQREIERGFAAVDAAVPALEPLHPTVGDEFQAVYASVSAALGATLQARLALPPGVDCRVGLGRGEVRVVGSGVAGDLQDGPGWWRARAAIERAHALEDGAVPTARGWFIASDAPDAQEAAVNAYLLARDALVGEMSDRDRRLVLGTARGLPQKILAEQESITQSAVSQALKRAGAGALLTGARLLADAC</sequence>
<dbReference type="KEGG" id="rfs:C1I64_07990"/>
<dbReference type="AlphaFoldDB" id="A0A3Q9UZJ6"/>
<dbReference type="Proteomes" id="UP000285317">
    <property type="component" value="Chromosome"/>
</dbReference>
<reference evidence="2" key="1">
    <citation type="submission" date="2018-03" db="EMBL/GenBank/DDBJ databases">
        <title>Bacteriophage NCPPB3778 and a type I-E CRISPR drive the evolution of the US Biological Select Agent, Rathayibacter toxicus.</title>
        <authorList>
            <person name="Davis E.W.II."/>
            <person name="Tabima J.F."/>
            <person name="Weisberg A.J."/>
            <person name="Dantas Lopes L."/>
            <person name="Wiseman M.S."/>
            <person name="Wiseman M.S."/>
            <person name="Pupko T."/>
            <person name="Belcher M.S."/>
            <person name="Sechler A.J."/>
            <person name="Tancos M.A."/>
            <person name="Schroeder B.K."/>
            <person name="Murray T.D."/>
            <person name="Luster D.G."/>
            <person name="Schneider W.L."/>
            <person name="Rogers E."/>
            <person name="Andreote F.D."/>
            <person name="Grunwald N.J."/>
            <person name="Putnam M.L."/>
            <person name="Chang J.H."/>
        </authorList>
    </citation>
    <scope>NUCLEOTIDE SEQUENCE [LARGE SCALE GENOMIC DNA]</scope>
    <source>
        <strain evidence="2">DSM 15932</strain>
    </source>
</reference>
<dbReference type="EMBL" id="CP028137">
    <property type="protein sequence ID" value="AZZ52003.1"/>
    <property type="molecule type" value="Genomic_DNA"/>
</dbReference>
<accession>A0A3Q9UZJ6</accession>
<gene>
    <name evidence="1" type="ORF">C1I64_07990</name>
</gene>
<dbReference type="InterPro" id="IPR032580">
    <property type="entry name" value="SatD"/>
</dbReference>